<dbReference type="Proteomes" id="UP000549394">
    <property type="component" value="Unassembled WGS sequence"/>
</dbReference>
<proteinExistence type="predicted"/>
<feature type="transmembrane region" description="Helical" evidence="5">
    <location>
        <begin position="273"/>
        <end position="289"/>
    </location>
</feature>
<feature type="transmembrane region" description="Helical" evidence="5">
    <location>
        <begin position="301"/>
        <end position="319"/>
    </location>
</feature>
<feature type="transmembrane region" description="Helical" evidence="5">
    <location>
        <begin position="230"/>
        <end position="261"/>
    </location>
</feature>
<comment type="caution">
    <text evidence="6">The sequence shown here is derived from an EMBL/GenBank/DDBJ whole genome shotgun (WGS) entry which is preliminary data.</text>
</comment>
<dbReference type="PANTHER" id="PTHR31154">
    <property type="entry name" value="MEMBRANE TRANSPORTER PROTEIN"/>
    <property type="match status" value="1"/>
</dbReference>
<feature type="transmembrane region" description="Helical" evidence="5">
    <location>
        <begin position="160"/>
        <end position="181"/>
    </location>
</feature>
<evidence type="ECO:0000256" key="5">
    <source>
        <dbReference type="SAM" id="Phobius"/>
    </source>
</evidence>
<keyword evidence="2 5" id="KW-0812">Transmembrane</keyword>
<protein>
    <submittedName>
        <fullName evidence="6">DgyrCDS7797</fullName>
    </submittedName>
</protein>
<feature type="transmembrane region" description="Helical" evidence="5">
    <location>
        <begin position="101"/>
        <end position="125"/>
    </location>
</feature>
<organism evidence="6 7">
    <name type="scientific">Dimorphilus gyrociliatus</name>
    <dbReference type="NCBI Taxonomy" id="2664684"/>
    <lineage>
        <taxon>Eukaryota</taxon>
        <taxon>Metazoa</taxon>
        <taxon>Spiralia</taxon>
        <taxon>Lophotrochozoa</taxon>
        <taxon>Annelida</taxon>
        <taxon>Polychaeta</taxon>
        <taxon>Polychaeta incertae sedis</taxon>
        <taxon>Dinophilidae</taxon>
        <taxon>Dimorphilus</taxon>
    </lineage>
</organism>
<name>A0A7I8VTX6_9ANNE</name>
<feature type="transmembrane region" description="Helical" evidence="5">
    <location>
        <begin position="353"/>
        <end position="371"/>
    </location>
</feature>
<comment type="subcellular location">
    <subcellularLocation>
        <location evidence="1">Membrane</location>
        <topology evidence="1">Multi-pass membrane protein</topology>
    </subcellularLocation>
</comment>
<evidence type="ECO:0000256" key="1">
    <source>
        <dbReference type="ARBA" id="ARBA00004141"/>
    </source>
</evidence>
<dbReference type="Pfam" id="PF01925">
    <property type="entry name" value="TauE"/>
    <property type="match status" value="1"/>
</dbReference>
<dbReference type="InterPro" id="IPR002781">
    <property type="entry name" value="TM_pro_TauE-like"/>
</dbReference>
<keyword evidence="3 5" id="KW-1133">Transmembrane helix</keyword>
<dbReference type="EMBL" id="CAJFCJ010000009">
    <property type="protein sequence ID" value="CAD5119158.1"/>
    <property type="molecule type" value="Genomic_DNA"/>
</dbReference>
<evidence type="ECO:0000313" key="6">
    <source>
        <dbReference type="EMBL" id="CAD5119158.1"/>
    </source>
</evidence>
<evidence type="ECO:0000256" key="3">
    <source>
        <dbReference type="ARBA" id="ARBA00022989"/>
    </source>
</evidence>
<feature type="transmembrane region" description="Helical" evidence="5">
    <location>
        <begin position="62"/>
        <end position="81"/>
    </location>
</feature>
<dbReference type="AlphaFoldDB" id="A0A7I8VTX6"/>
<accession>A0A7I8VTX6</accession>
<feature type="transmembrane region" description="Helical" evidence="5">
    <location>
        <begin position="326"/>
        <end position="347"/>
    </location>
</feature>
<feature type="transmembrane region" description="Helical" evidence="5">
    <location>
        <begin position="193"/>
        <end position="210"/>
    </location>
</feature>
<evidence type="ECO:0000256" key="4">
    <source>
        <dbReference type="ARBA" id="ARBA00023136"/>
    </source>
</evidence>
<keyword evidence="4 5" id="KW-0472">Membrane</keyword>
<dbReference type="OrthoDB" id="5953433at2759"/>
<gene>
    <name evidence="6" type="ORF">DGYR_LOCUS7442</name>
</gene>
<dbReference type="GO" id="GO:0016020">
    <property type="term" value="C:membrane"/>
    <property type="evidence" value="ECO:0007669"/>
    <property type="project" value="UniProtKB-SubCell"/>
</dbReference>
<evidence type="ECO:0000313" key="7">
    <source>
        <dbReference type="Proteomes" id="UP000549394"/>
    </source>
</evidence>
<evidence type="ECO:0000256" key="2">
    <source>
        <dbReference type="ARBA" id="ARBA00022692"/>
    </source>
</evidence>
<reference evidence="6 7" key="1">
    <citation type="submission" date="2020-08" db="EMBL/GenBank/DDBJ databases">
        <authorList>
            <person name="Hejnol A."/>
        </authorList>
    </citation>
    <scope>NUCLEOTIDE SEQUENCE [LARGE SCALE GENOMIC DNA]</scope>
</reference>
<sequence>MEENKKETIKDRINCCRNGPKVWCIKYFFEGQMKRDDEDNEEFIRGEHFGGRSKFLKKYRRIIAVLIPFLIVEFLWFSYAIQHSIWEKFTTGYTMTLTMIFGSIIAGMTSEGGGAVAFPVMTLLLKIDPVKAKDFSLLIQSCGMSCASFSIFFMKVQVEYNSIIFCSIGAIGGGIFGYEFVDKKLTAAQKKMLFVCIWFTFAFSLFLLNFRKKRKTFRQIVNLQWWTYPILLLTGFVGGIFTSFTGSGVDICSFSILTLLFRVSEKVATPTSVVLMAFNSFFGVFWRNFIHEGISTVTWDYFLVCAPIVVVGAPIGSLFGTHFHRLVLAALVYIVDVASIVTAFIIIKPTGSLLGLSLGAIGAGFIFFLAITKIGDKLLKSLESNFINVEKNTTELNNVENSNQLQVVTNSDI</sequence>
<dbReference type="PANTHER" id="PTHR31154:SF4">
    <property type="entry name" value="MEMBRANE TRANSPORTER PROTEIN"/>
    <property type="match status" value="1"/>
</dbReference>
<keyword evidence="7" id="KW-1185">Reference proteome</keyword>